<evidence type="ECO:0000259" key="11">
    <source>
        <dbReference type="PROSITE" id="PS51844"/>
    </source>
</evidence>
<feature type="domain" description="Myosin N-terminal SH3-like" evidence="11">
    <location>
        <begin position="7"/>
        <end position="57"/>
    </location>
</feature>
<dbReference type="PANTHER" id="PTHR13140:SF706">
    <property type="entry name" value="DILUTE CLASS UNCONVENTIONAL MYOSIN, ISOFORM C"/>
    <property type="match status" value="1"/>
</dbReference>
<evidence type="ECO:0000256" key="7">
    <source>
        <dbReference type="PROSITE-ProRule" id="PRU00221"/>
    </source>
</evidence>
<feature type="region of interest" description="Actin-binding" evidence="8">
    <location>
        <begin position="650"/>
        <end position="672"/>
    </location>
</feature>
<dbReference type="InterPro" id="IPR001680">
    <property type="entry name" value="WD40_rpt"/>
</dbReference>
<keyword evidence="2 8" id="KW-0067">ATP-binding</keyword>
<dbReference type="GO" id="GO:0007015">
    <property type="term" value="P:actin filament organization"/>
    <property type="evidence" value="ECO:0007669"/>
    <property type="project" value="TreeGrafter"/>
</dbReference>
<dbReference type="Gene3D" id="1.20.120.720">
    <property type="entry name" value="Myosin VI head, motor domain, U50 subdomain"/>
    <property type="match status" value="1"/>
</dbReference>
<comment type="similarity">
    <text evidence="8">Belongs to the TRAFAC class myosin-kinesin ATPase superfamily. Myosin family.</text>
</comment>
<feature type="compositionally biased region" description="Basic and acidic residues" evidence="9">
    <location>
        <begin position="1369"/>
        <end position="1395"/>
    </location>
</feature>
<gene>
    <name evidence="12" type="ORF">OMAR00294_LOCUS2629</name>
</gene>
<dbReference type="InterPro" id="IPR000048">
    <property type="entry name" value="IQ_motif_EF-hand-BS"/>
</dbReference>
<dbReference type="Gene3D" id="1.20.58.530">
    <property type="match status" value="1"/>
</dbReference>
<dbReference type="Pfam" id="PF00071">
    <property type="entry name" value="Ras"/>
    <property type="match status" value="1"/>
</dbReference>
<dbReference type="GO" id="GO:0005524">
    <property type="term" value="F:ATP binding"/>
    <property type="evidence" value="ECO:0007669"/>
    <property type="project" value="UniProtKB-UniRule"/>
</dbReference>
<dbReference type="GO" id="GO:0051015">
    <property type="term" value="F:actin filament binding"/>
    <property type="evidence" value="ECO:0007669"/>
    <property type="project" value="TreeGrafter"/>
</dbReference>
<feature type="region of interest" description="Disordered" evidence="9">
    <location>
        <begin position="1169"/>
        <end position="1191"/>
    </location>
</feature>
<feature type="compositionally biased region" description="Low complexity" evidence="9">
    <location>
        <begin position="1169"/>
        <end position="1182"/>
    </location>
</feature>
<proteinExistence type="inferred from homology"/>
<keyword evidence="7" id="KW-0853">WD repeat</keyword>
<evidence type="ECO:0000256" key="1">
    <source>
        <dbReference type="ARBA" id="ARBA00022741"/>
    </source>
</evidence>
<evidence type="ECO:0000256" key="9">
    <source>
        <dbReference type="SAM" id="MobiDB-lite"/>
    </source>
</evidence>
<feature type="binding site" evidence="8">
    <location>
        <begin position="159"/>
        <end position="166"/>
    </location>
    <ligand>
        <name>ATP</name>
        <dbReference type="ChEBI" id="CHEBI:30616"/>
    </ligand>
</feature>
<evidence type="ECO:0000256" key="3">
    <source>
        <dbReference type="ARBA" id="ARBA00023054"/>
    </source>
</evidence>
<dbReference type="PANTHER" id="PTHR13140">
    <property type="entry name" value="MYOSIN"/>
    <property type="match status" value="1"/>
</dbReference>
<reference evidence="12" key="1">
    <citation type="submission" date="2021-01" db="EMBL/GenBank/DDBJ databases">
        <authorList>
            <person name="Corre E."/>
            <person name="Pelletier E."/>
            <person name="Niang G."/>
            <person name="Scheremetjew M."/>
            <person name="Finn R."/>
            <person name="Kale V."/>
            <person name="Holt S."/>
            <person name="Cochrane G."/>
            <person name="Meng A."/>
            <person name="Brown T."/>
            <person name="Cohen L."/>
        </authorList>
    </citation>
    <scope>NUCLEOTIDE SEQUENCE</scope>
    <source>
        <strain evidence="12">LB1974</strain>
    </source>
</reference>
<dbReference type="Pfam" id="PF02736">
    <property type="entry name" value="Myosin_N"/>
    <property type="match status" value="1"/>
</dbReference>
<dbReference type="GO" id="GO:0005525">
    <property type="term" value="F:GTP binding"/>
    <property type="evidence" value="ECO:0007669"/>
    <property type="project" value="InterPro"/>
</dbReference>
<dbReference type="InterPro" id="IPR001609">
    <property type="entry name" value="Myosin_head_motor_dom-like"/>
</dbReference>
<keyword evidence="4 8" id="KW-0518">Myosin</keyword>
<dbReference type="GO" id="GO:0005737">
    <property type="term" value="C:cytoplasm"/>
    <property type="evidence" value="ECO:0007669"/>
    <property type="project" value="TreeGrafter"/>
</dbReference>
<feature type="region of interest" description="Disordered" evidence="9">
    <location>
        <begin position="1111"/>
        <end position="1154"/>
    </location>
</feature>
<dbReference type="PROSITE" id="PS50294">
    <property type="entry name" value="WD_REPEATS_REGION"/>
    <property type="match status" value="1"/>
</dbReference>
<dbReference type="PRINTS" id="PR00193">
    <property type="entry name" value="MYOSINHEAVY"/>
</dbReference>
<dbReference type="InterPro" id="IPR015943">
    <property type="entry name" value="WD40/YVTN_repeat-like_dom_sf"/>
</dbReference>
<dbReference type="SMART" id="SM00015">
    <property type="entry name" value="IQ"/>
    <property type="match status" value="3"/>
</dbReference>
<dbReference type="GO" id="GO:0000146">
    <property type="term" value="F:microfilament motor activity"/>
    <property type="evidence" value="ECO:0007669"/>
    <property type="project" value="TreeGrafter"/>
</dbReference>
<evidence type="ECO:0000259" key="10">
    <source>
        <dbReference type="PROSITE" id="PS51456"/>
    </source>
</evidence>
<keyword evidence="5 8" id="KW-0505">Motor protein</keyword>
<feature type="region of interest" description="Disordered" evidence="9">
    <location>
        <begin position="1364"/>
        <end position="1438"/>
    </location>
</feature>
<feature type="domain" description="Myosin motor" evidence="10">
    <location>
        <begin position="66"/>
        <end position="781"/>
    </location>
</feature>
<dbReference type="Pfam" id="PF00063">
    <property type="entry name" value="Myosin_head"/>
    <property type="match status" value="1"/>
</dbReference>
<dbReference type="GO" id="GO:0016020">
    <property type="term" value="C:membrane"/>
    <property type="evidence" value="ECO:0007669"/>
    <property type="project" value="TreeGrafter"/>
</dbReference>
<keyword evidence="1 8" id="KW-0547">Nucleotide-binding</keyword>
<dbReference type="Gene3D" id="3.40.850.10">
    <property type="entry name" value="Kinesin motor domain"/>
    <property type="match status" value="1"/>
</dbReference>
<dbReference type="SMART" id="SM00242">
    <property type="entry name" value="MYSc"/>
    <property type="match status" value="1"/>
</dbReference>
<evidence type="ECO:0000256" key="2">
    <source>
        <dbReference type="ARBA" id="ARBA00022840"/>
    </source>
</evidence>
<feature type="repeat" description="WD" evidence="7">
    <location>
        <begin position="1528"/>
        <end position="1569"/>
    </location>
</feature>
<dbReference type="SUPFAM" id="SSF52540">
    <property type="entry name" value="P-loop containing nucleoside triphosphate hydrolases"/>
    <property type="match status" value="2"/>
</dbReference>
<dbReference type="SUPFAM" id="SSF50978">
    <property type="entry name" value="WD40 repeat-like"/>
    <property type="match status" value="1"/>
</dbReference>
<protein>
    <submittedName>
        <fullName evidence="12">Uncharacterized protein</fullName>
    </submittedName>
</protein>
<accession>A0A7S4GQ70</accession>
<dbReference type="Gene3D" id="1.10.10.820">
    <property type="match status" value="1"/>
</dbReference>
<dbReference type="PROSITE" id="PS51456">
    <property type="entry name" value="MYOSIN_MOTOR"/>
    <property type="match status" value="1"/>
</dbReference>
<dbReference type="Gene3D" id="3.40.50.300">
    <property type="entry name" value="P-loop containing nucleotide triphosphate hydrolases"/>
    <property type="match status" value="1"/>
</dbReference>
<feature type="region of interest" description="Disordered" evidence="9">
    <location>
        <begin position="1006"/>
        <end position="1031"/>
    </location>
</feature>
<dbReference type="PROSITE" id="PS50082">
    <property type="entry name" value="WD_REPEATS_2"/>
    <property type="match status" value="1"/>
</dbReference>
<dbReference type="GO" id="GO:0003924">
    <property type="term" value="F:GTPase activity"/>
    <property type="evidence" value="ECO:0007669"/>
    <property type="project" value="InterPro"/>
</dbReference>
<dbReference type="PROSITE" id="PS50096">
    <property type="entry name" value="IQ"/>
    <property type="match status" value="2"/>
</dbReference>
<evidence type="ECO:0000313" key="12">
    <source>
        <dbReference type="EMBL" id="CAE0843621.1"/>
    </source>
</evidence>
<dbReference type="SMART" id="SM00320">
    <property type="entry name" value="WD40"/>
    <property type="match status" value="7"/>
</dbReference>
<dbReference type="InterPro" id="IPR027417">
    <property type="entry name" value="P-loop_NTPase"/>
</dbReference>
<dbReference type="InterPro" id="IPR036961">
    <property type="entry name" value="Kinesin_motor_dom_sf"/>
</dbReference>
<dbReference type="InterPro" id="IPR036322">
    <property type="entry name" value="WD40_repeat_dom_sf"/>
</dbReference>
<dbReference type="EMBL" id="HBJB01003214">
    <property type="protein sequence ID" value="CAE0843621.1"/>
    <property type="molecule type" value="Transcribed_RNA"/>
</dbReference>
<evidence type="ECO:0000256" key="6">
    <source>
        <dbReference type="ARBA" id="ARBA00023203"/>
    </source>
</evidence>
<dbReference type="Gene3D" id="2.130.10.10">
    <property type="entry name" value="YVTN repeat-like/Quinoprotein amine dehydrogenase"/>
    <property type="match status" value="1"/>
</dbReference>
<organism evidence="12">
    <name type="scientific">Oxyrrhis marina</name>
    <name type="common">Dinoflagellate</name>
    <dbReference type="NCBI Taxonomy" id="2969"/>
    <lineage>
        <taxon>Eukaryota</taxon>
        <taxon>Sar</taxon>
        <taxon>Alveolata</taxon>
        <taxon>Dinophyceae</taxon>
        <taxon>Oxyrrhinales</taxon>
        <taxon>Oxyrrhinaceae</taxon>
        <taxon>Oxyrrhis</taxon>
    </lineage>
</organism>
<dbReference type="Pfam" id="PF00400">
    <property type="entry name" value="WD40"/>
    <property type="match status" value="1"/>
</dbReference>
<dbReference type="Gene3D" id="1.20.5.4820">
    <property type="match status" value="1"/>
</dbReference>
<feature type="compositionally biased region" description="Low complexity" evidence="9">
    <location>
        <begin position="1111"/>
        <end position="1133"/>
    </location>
</feature>
<sequence length="1802" mass="200706">MTHHQLAPGSLIWIRDEEEIWKAAEVVSVSGGDIRLKTDDDDQVAIKDTDTFHMRNMDEYTEEGLSILDDLTMLTHLHEPAVLHSLKLRYDIDRIYTFTGPILIALNPFKRIRGLYDDEVLYSFITEKPSSTPHVFTTANASYRALCETGSCQTVLISGESGAGKTETTKFVMKFLATAGACGGEPTPVEKQVLQSNPLLEALGNARTLRNDNSSRFGKFIELQFRPVSAQESAGAAFQGKHARLGGARIQTYLLEKIRVTDQQEGERNYHIFYQACAAAKADLSYQFPRLMKSGEPQTLDLSGLGPHSDFALLTKSSVFELNEVDDVLEFEKTVYAMQVIGFTPEDIQATVKVMGGILQLGNVQFQGGDQSKVDGSTDTALSEACRLFGVDKDQLADALTHRTVATRSEKYKTPITARAAQDARDALARTAYGITFLHLVDFTNVSIGYDPKLKLFCGVLDIFGFECFKHNSFEQLCINFTNERLQQFFNTFVFKQEEALYKKEGIPWDPLDFPDNQDSVDLIQEKPKGIFAMLDEECVVPNGSDKGFCSKLWKEHTGHRRFDIIKTKPEWFVINHFAGPVAYSSEGFLDKNKDTLGPDVVACMKASTNSFVRERFEWWDTKFGDASVKDVSGKKKSRLTVSSEFKDQLNVLMQTVDKTDPHFVRCLKPNPYNQPDIFERNSVTEQLRYGGVLQAVQVSRAGYPVRCNHRDCWLDYKSLLPTEVERQIAKKPEKDRAQAMLDHLTKQYDLPVSNGLSTAVGTTLVFFKQAAYEVLQAARLTFRSRRATKVQAKWKAVLERREFLFKLQCVRKINCLLRGKLGRVRARGARELRASLRLQSFARRNACRLSFIRMKRKLILVQARWRGKQGRRKATEFRRFRAAQKLQAVWRRRMQTRLWGGLRHAVTIVQERIRLRMAVSQMRRLREEQKEVGAIVSKLQHAQERNHELSEKVTKLEAENWHLKSEVAKIKKEKDSADQAEDQLAKVKAEHVNEMKKLKEKLAEVEAAAAASPPQRPPSGRMSAEMSPQPVVNTEELDAARGRITALEQQLADSRKDADEARAALVGGNAESAAAMALEQKSKEVSALRADLERMREELKGARLQAAQLREAAATASSNPASSPSASSGNAPVADTEAVQAMQQQMQQLKRQRDEAVQNYQNLLRNSTWGAGATPSASSGAQPRPSITAQSAARARNVDIQLVGAVGVGKSWLLQGLIKACDPSESNKFEDQRSNLIAHYTIKVGGRPLKILDCSGNPRASRLVKEWFGKTKWVIVVYDLCSKESLNHAINELLPQVAEAGAQVVLFGNKGYYHRDKPEVNLNEMLVLAKDAGAKNRAFVDEGDDLNPTVSKIMSEIASSAKGQDYSFKPENRGSVDMRQSESSDAKQDPRRGSVMDSVTGFMKSMLGATPTGTEKSRRGNEGVLRPSLKGPKSMRQTRPEAIADLRPVQKLHETESAITCICFGQERIRKAYILLVAASKDGNVVVYRCYRTEMEQHMLAGQDFQGEEGPAHPTGDHSNIAVHSRLMGHTRAITSCFFSLLEEQLVTTSIDKSVRFWQVDTGEMVKVFTDSSPIPVAAFLPFNPQVFVAANSNAVLRLVNVQNGGVLQKLKVETEVRSLKFDDTGLFLLAGTKNGSIHVLEASDSSSLKFKFKVQLARGGVTCITFVPARADAGGQSPPCLLVNTADSSVTIIDCTYGPPAGVLTNLTVRHRVKVAHSLLPLKCCYSPSGPGYLISGSEDNEVYIYSLARTSNYKMQFLKHHEVPVVAVAVNQMDTLLASADSLGQIVLWRRMDFSHIAE</sequence>
<dbReference type="GO" id="GO:0016459">
    <property type="term" value="C:myosin complex"/>
    <property type="evidence" value="ECO:0007669"/>
    <property type="project" value="UniProtKB-KW"/>
</dbReference>
<evidence type="ECO:0000256" key="8">
    <source>
        <dbReference type="PROSITE-ProRule" id="PRU00782"/>
    </source>
</evidence>
<evidence type="ECO:0000256" key="5">
    <source>
        <dbReference type="ARBA" id="ARBA00023175"/>
    </source>
</evidence>
<dbReference type="PROSITE" id="PS51844">
    <property type="entry name" value="SH3_LIKE"/>
    <property type="match status" value="1"/>
</dbReference>
<dbReference type="InterPro" id="IPR004009">
    <property type="entry name" value="SH3_Myosin"/>
</dbReference>
<name>A0A7S4GQ70_OXYMA</name>
<keyword evidence="6 8" id="KW-0009">Actin-binding</keyword>
<dbReference type="InterPro" id="IPR001806">
    <property type="entry name" value="Small_GTPase"/>
</dbReference>
<keyword evidence="3" id="KW-0175">Coiled coil</keyword>
<evidence type="ECO:0000256" key="4">
    <source>
        <dbReference type="ARBA" id="ARBA00023123"/>
    </source>
</evidence>